<dbReference type="PROSITE" id="PS50943">
    <property type="entry name" value="HTH_CROC1"/>
    <property type="match status" value="1"/>
</dbReference>
<dbReference type="InterPro" id="IPR013729">
    <property type="entry name" value="MBF1_N"/>
</dbReference>
<evidence type="ECO:0000259" key="4">
    <source>
        <dbReference type="PROSITE" id="PS50943"/>
    </source>
</evidence>
<dbReference type="SUPFAM" id="SSF47413">
    <property type="entry name" value="lambda repressor-like DNA-binding domains"/>
    <property type="match status" value="1"/>
</dbReference>
<keyword evidence="2" id="KW-0238">DNA-binding</keyword>
<gene>
    <name evidence="5" type="ORF">cand_028100</name>
</gene>
<sequence>MYQDWNTVVWNKGSTRTKGVSKEQDLNIARRKGEEIITEKKFFGGKNTSTKKLAMPNAARLDEDTGDYRIERVSHEFSKALQQARVAKKLTQTQLAQMVNEKTSVINDYESGRAIPNPILIQKISKCLATNLPKPVRKKKSTVEE</sequence>
<dbReference type="VEuPathDB" id="CryptoDB:cand_028100"/>
<dbReference type="GO" id="GO:0003677">
    <property type="term" value="F:DNA binding"/>
    <property type="evidence" value="ECO:0007669"/>
    <property type="project" value="UniProtKB-KW"/>
</dbReference>
<keyword evidence="1" id="KW-0805">Transcription regulation</keyword>
<dbReference type="RefSeq" id="XP_067068535.1">
    <property type="nucleotide sequence ID" value="XM_067213038.1"/>
</dbReference>
<dbReference type="EMBL" id="LRBS01000053">
    <property type="protein sequence ID" value="OII76689.1"/>
    <property type="molecule type" value="Genomic_DNA"/>
</dbReference>
<evidence type="ECO:0000313" key="5">
    <source>
        <dbReference type="EMBL" id="OII76689.1"/>
    </source>
</evidence>
<keyword evidence="3" id="KW-0804">Transcription</keyword>
<dbReference type="Gene3D" id="1.10.260.40">
    <property type="entry name" value="lambda repressor-like DNA-binding domains"/>
    <property type="match status" value="1"/>
</dbReference>
<dbReference type="Pfam" id="PF01381">
    <property type="entry name" value="HTH_3"/>
    <property type="match status" value="1"/>
</dbReference>
<evidence type="ECO:0000313" key="6">
    <source>
        <dbReference type="Proteomes" id="UP000186804"/>
    </source>
</evidence>
<evidence type="ECO:0000256" key="2">
    <source>
        <dbReference type="ARBA" id="ARBA00023125"/>
    </source>
</evidence>
<keyword evidence="6" id="KW-1185">Reference proteome</keyword>
<dbReference type="PANTHER" id="PTHR10245">
    <property type="entry name" value="ENDOTHELIAL DIFFERENTIATION-RELATED FACTOR 1 MULTIPROTEIN BRIDGING FACTOR 1"/>
    <property type="match status" value="1"/>
</dbReference>
<dbReference type="GeneID" id="92366994"/>
<dbReference type="AlphaFoldDB" id="A0A1J4MR10"/>
<dbReference type="GO" id="GO:0005634">
    <property type="term" value="C:nucleus"/>
    <property type="evidence" value="ECO:0007669"/>
    <property type="project" value="TreeGrafter"/>
</dbReference>
<organism evidence="5 6">
    <name type="scientific">Cryptosporidium andersoni</name>
    <dbReference type="NCBI Taxonomy" id="117008"/>
    <lineage>
        <taxon>Eukaryota</taxon>
        <taxon>Sar</taxon>
        <taxon>Alveolata</taxon>
        <taxon>Apicomplexa</taxon>
        <taxon>Conoidasida</taxon>
        <taxon>Coccidia</taxon>
        <taxon>Eucoccidiorida</taxon>
        <taxon>Eimeriorina</taxon>
        <taxon>Cryptosporidiidae</taxon>
        <taxon>Cryptosporidium</taxon>
    </lineage>
</organism>
<accession>A0A1J4MR10</accession>
<dbReference type="Proteomes" id="UP000186804">
    <property type="component" value="Unassembled WGS sequence"/>
</dbReference>
<dbReference type="CDD" id="cd00093">
    <property type="entry name" value="HTH_XRE"/>
    <property type="match status" value="1"/>
</dbReference>
<dbReference type="InterPro" id="IPR010982">
    <property type="entry name" value="Lambda_DNA-bd_dom_sf"/>
</dbReference>
<dbReference type="OrthoDB" id="10253401at2759"/>
<dbReference type="Pfam" id="PF08523">
    <property type="entry name" value="MBF1"/>
    <property type="match status" value="1"/>
</dbReference>
<name>A0A1J4MR10_9CRYT</name>
<protein>
    <submittedName>
        <fullName evidence="5">Multiprotein bridging factor 1 domain-containing protein</fullName>
    </submittedName>
</protein>
<reference evidence="5 6" key="1">
    <citation type="submission" date="2016-10" db="EMBL/GenBank/DDBJ databases">
        <title>Reductive evolution of mitochondrial metabolism and differential evolution of invasion-related proteins in Cryptosporidium.</title>
        <authorList>
            <person name="Liu S."/>
            <person name="Roellig D.M."/>
            <person name="Guo Y."/>
            <person name="Li N."/>
            <person name="Frace M.A."/>
            <person name="Tang K."/>
            <person name="Zhang L."/>
            <person name="Feng Y."/>
            <person name="Xiao L."/>
        </authorList>
    </citation>
    <scope>NUCLEOTIDE SEQUENCE [LARGE SCALE GENOMIC DNA]</scope>
    <source>
        <strain evidence="5">30847</strain>
    </source>
</reference>
<dbReference type="PANTHER" id="PTHR10245:SF15">
    <property type="entry name" value="ENDOTHELIAL DIFFERENTIATION-RELATED FACTOR 1"/>
    <property type="match status" value="1"/>
</dbReference>
<dbReference type="InterPro" id="IPR001387">
    <property type="entry name" value="Cro/C1-type_HTH"/>
</dbReference>
<evidence type="ECO:0000256" key="3">
    <source>
        <dbReference type="ARBA" id="ARBA00023163"/>
    </source>
</evidence>
<dbReference type="SMART" id="SM00530">
    <property type="entry name" value="HTH_XRE"/>
    <property type="match status" value="1"/>
</dbReference>
<evidence type="ECO:0000256" key="1">
    <source>
        <dbReference type="ARBA" id="ARBA00023015"/>
    </source>
</evidence>
<comment type="caution">
    <text evidence="5">The sequence shown here is derived from an EMBL/GenBank/DDBJ whole genome shotgun (WGS) entry which is preliminary data.</text>
</comment>
<proteinExistence type="predicted"/>
<feature type="domain" description="HTH cro/C1-type" evidence="4">
    <location>
        <begin position="81"/>
        <end position="128"/>
    </location>
</feature>